<gene>
    <name evidence="1" type="ORF">SAMN02744035_01401</name>
</gene>
<proteinExistence type="predicted"/>
<protein>
    <submittedName>
        <fullName evidence="1">Uncharacterized protein</fullName>
    </submittedName>
</protein>
<accession>A0ABY1IAB9</accession>
<dbReference type="Proteomes" id="UP000184408">
    <property type="component" value="Unassembled WGS sequence"/>
</dbReference>
<organism evidence="1 2">
    <name type="scientific">Thalassobacter stenotrophicus DSM 16310</name>
    <dbReference type="NCBI Taxonomy" id="1123361"/>
    <lineage>
        <taxon>Bacteria</taxon>
        <taxon>Pseudomonadati</taxon>
        <taxon>Pseudomonadota</taxon>
        <taxon>Alphaproteobacteria</taxon>
        <taxon>Rhodobacterales</taxon>
        <taxon>Roseobacteraceae</taxon>
        <taxon>Thalassobacter</taxon>
    </lineage>
</organism>
<evidence type="ECO:0000313" key="2">
    <source>
        <dbReference type="Proteomes" id="UP000184408"/>
    </source>
</evidence>
<dbReference type="EMBL" id="FQYZ01000003">
    <property type="protein sequence ID" value="SHI72656.1"/>
    <property type="molecule type" value="Genomic_DNA"/>
</dbReference>
<comment type="caution">
    <text evidence="1">The sequence shown here is derived from an EMBL/GenBank/DDBJ whole genome shotgun (WGS) entry which is preliminary data.</text>
</comment>
<evidence type="ECO:0000313" key="1">
    <source>
        <dbReference type="EMBL" id="SHI72656.1"/>
    </source>
</evidence>
<keyword evidence="2" id="KW-1185">Reference proteome</keyword>
<sequence>MTNLFSGIFIEGHNPVQIPSLTAGIKGWGVGVNLPAMPPLHST</sequence>
<reference evidence="1 2" key="1">
    <citation type="submission" date="2016-11" db="EMBL/GenBank/DDBJ databases">
        <authorList>
            <person name="Varghese N."/>
            <person name="Submissions S."/>
        </authorList>
    </citation>
    <scope>NUCLEOTIDE SEQUENCE [LARGE SCALE GENOMIC DNA]</scope>
    <source>
        <strain evidence="1 2">DSM 16310</strain>
    </source>
</reference>
<name>A0ABY1IAB9_9RHOB</name>